<protein>
    <submittedName>
        <fullName evidence="2">Glycoprotein</fullName>
    </submittedName>
</protein>
<organism evidence="2">
    <name type="scientific">Hemipteran rhabdo-related virus OKIAV30</name>
    <dbReference type="NCBI Taxonomy" id="2746291"/>
    <lineage>
        <taxon>Viruses</taxon>
        <taxon>Riboviria</taxon>
        <taxon>Orthornavirae</taxon>
        <taxon>Negarnaviricota</taxon>
        <taxon>Haploviricotina</taxon>
        <taxon>Monjiviricetes</taxon>
        <taxon>Mononegavirales</taxon>
        <taxon>Rhabdoviridae</taxon>
    </lineage>
</organism>
<keyword evidence="1" id="KW-0812">Transmembrane</keyword>
<dbReference type="EMBL" id="MT153400">
    <property type="protein sequence ID" value="QMP81798.1"/>
    <property type="molecule type" value="Viral_cRNA"/>
</dbReference>
<sequence length="747" mass="85217">MKKISSMMLPISVLLLVYGCVVHSFEIPSMKASTIEGKFVWYDDRSDYITAPIPAPPSCVPPSGDNVIAVPLNAILWRLNRKISQGEALILRERVITTKCFTYFFGSKKLDRISDGYNHTFSNLPADWLEWAEKNFDSLGMGSVITYTDEDIYTCQWMVEREKTTSLYELQKITIEWTIDGVIISPFNRKGCPLFTDYHCSVTNGMKLILKKPLVKDACPYEIKKMAPGVWTEYPPAQGGHVSLVIPSLKYLFWFTSVSVLKSPICTKDKMHIYQTMDGYLVSIATVANQDLSIIPREDWNKGEVVRSSRWRSRQQKDLTSEEEALFKRVKRDLRVMSNSSDDDAEEKDLYHKYIHDNSSDHQLTDFAPFSFSSITQEYPFHNINFSRVGDKTYAHASELLSIIKTSDSNDSLLEPSAISNFLETVDRAKTFDFSSFKSSPKQKRDIDFPTLDKDHDGLIDSSLIENSYDRAELQWGLVEIATKTNEDLSKMAHSICLLLQSDWLLAYHNLNHDPSQMAVLLTQNVRTRAKRSGNVLHYLEGKYLDPKDVSFTSEVCGEHWKIFISSKSQFFSVKSSTGEIDIWEPTNDSCTMLPDSFVIPLLDGSYYDIISNVRHSGLGMQIQLHNITEFSWNGQPMYSLQDYSGQNHWGQSVNNTSPAMNYINNKIAEVQNDVLWKKIMTLASGIWQGLTEGWKEILTIAMILISLILIIYALKTLLLMGAVKKCLCGEPVRSRERDRKTRLRLV</sequence>
<keyword evidence="1" id="KW-1133">Transmembrane helix</keyword>
<dbReference type="PROSITE" id="PS51257">
    <property type="entry name" value="PROKAR_LIPOPROTEIN"/>
    <property type="match status" value="1"/>
</dbReference>
<evidence type="ECO:0000313" key="2">
    <source>
        <dbReference type="EMBL" id="QMP81798.1"/>
    </source>
</evidence>
<name>A0A7D7F789_9RHAB</name>
<evidence type="ECO:0000256" key="1">
    <source>
        <dbReference type="SAM" id="Phobius"/>
    </source>
</evidence>
<feature type="transmembrane region" description="Helical" evidence="1">
    <location>
        <begin position="698"/>
        <end position="715"/>
    </location>
</feature>
<proteinExistence type="predicted"/>
<keyword evidence="1" id="KW-0472">Membrane</keyword>
<reference evidence="2" key="2">
    <citation type="submission" date="2020-03" db="EMBL/GenBank/DDBJ databases">
        <authorList>
            <person name="Kafer S."/>
            <person name="Paraskevopoulou S."/>
            <person name="Zirkel F."/>
            <person name="Wieseke N."/>
            <person name="Donath A."/>
            <person name="Petersen M."/>
            <person name="Jones T.C."/>
            <person name="Liu S."/>
            <person name="Zhou X."/>
            <person name="Middendorf M."/>
            <person name="Junglen S."/>
            <person name="Misof B."/>
            <person name="Drosten C."/>
        </authorList>
    </citation>
    <scope>NUCLEOTIDE SEQUENCE</scope>
    <source>
        <strain evidence="2">OKIAV30</strain>
    </source>
</reference>
<accession>A0A7D7F789</accession>
<reference evidence="2" key="1">
    <citation type="journal article" date="2019" name="PLoS Pathog.">
        <title>Re-assessing the diversity of negative strand RNA viruses in insects.</title>
        <authorList>
            <person name="Kafer S."/>
            <person name="Paraskevopoulou S."/>
            <person name="Zirkel F."/>
            <person name="Wieseke N."/>
            <person name="Donath A."/>
            <person name="Petersen M."/>
            <person name="Jones T.C."/>
            <person name="Liu S."/>
            <person name="Zhou X."/>
            <person name="Middendorf M."/>
            <person name="Junglen S."/>
            <person name="Misof B."/>
            <person name="Drosten C."/>
        </authorList>
    </citation>
    <scope>NUCLEOTIDE SEQUENCE</scope>
    <source>
        <strain evidence="2">OKIAV30</strain>
    </source>
</reference>